<name>A0A4Y3R7N3_STRCI</name>
<dbReference type="EMBL" id="BJMM01000024">
    <property type="protein sequence ID" value="GEB51860.1"/>
    <property type="molecule type" value="Genomic_DNA"/>
</dbReference>
<dbReference type="InterPro" id="IPR051912">
    <property type="entry name" value="Alkylbase_DNA_Glycosylase/TA"/>
</dbReference>
<sequence>MRVSQTRTWSPPGPYDLHGSLSVLRRGPYDPTYRTEADTIWRATRTPFGPATLRLTPRARTVAATAWGPGADWALESLPALLGEEDDPAAFVPHHDVTREAHRRNPGLRLIRTGRVLESLIPSVLEQKFTAEEAYRAWRLLVRRFGERAPGPHPNLWVMPEPRGWLRVPSWEWHRAGVDQKRSSAILRAVQRASRMEEAAHMDLEAALHRLQLIPGIGPWTAAEVLQRSNGEPDAVTVGDLHLPRLVGHALTGRRDTDDARMLELLAPYEGQRHRASRLVLLGAPRMPRRMPRHPVGDIAAL</sequence>
<evidence type="ECO:0000313" key="7">
    <source>
        <dbReference type="Proteomes" id="UP000319210"/>
    </source>
</evidence>
<comment type="caution">
    <text evidence="6">The sequence shown here is derived from an EMBL/GenBank/DDBJ whole genome shotgun (WGS) entry which is preliminary data.</text>
</comment>
<organism evidence="6 7">
    <name type="scientific">Streptomyces cacaoi</name>
    <dbReference type="NCBI Taxonomy" id="1898"/>
    <lineage>
        <taxon>Bacteria</taxon>
        <taxon>Bacillati</taxon>
        <taxon>Actinomycetota</taxon>
        <taxon>Actinomycetes</taxon>
        <taxon>Kitasatosporales</taxon>
        <taxon>Streptomycetaceae</taxon>
        <taxon>Streptomyces</taxon>
    </lineage>
</organism>
<dbReference type="InterPro" id="IPR003265">
    <property type="entry name" value="HhH-GPD_domain"/>
</dbReference>
<accession>A0A4Y3R7N3</accession>
<dbReference type="GO" id="GO:0006307">
    <property type="term" value="P:DNA alkylation repair"/>
    <property type="evidence" value="ECO:0007669"/>
    <property type="project" value="TreeGrafter"/>
</dbReference>
<evidence type="ECO:0000313" key="6">
    <source>
        <dbReference type="EMBL" id="GEB51860.1"/>
    </source>
</evidence>
<comment type="catalytic activity">
    <reaction evidence="1">
        <text>Hydrolysis of alkylated DNA, releasing 3-methyladenine, 3-methylguanine, 7-methylguanine and 7-methyladenine.</text>
        <dbReference type="EC" id="3.2.2.21"/>
    </reaction>
</comment>
<keyword evidence="4" id="KW-0234">DNA repair</keyword>
<evidence type="ECO:0000256" key="3">
    <source>
        <dbReference type="ARBA" id="ARBA00022763"/>
    </source>
</evidence>
<dbReference type="PANTHER" id="PTHR43003">
    <property type="entry name" value="DNA-3-METHYLADENINE GLYCOSYLASE"/>
    <property type="match status" value="1"/>
</dbReference>
<dbReference type="AlphaFoldDB" id="A0A4Y3R7N3"/>
<evidence type="ECO:0000256" key="2">
    <source>
        <dbReference type="ARBA" id="ARBA00012000"/>
    </source>
</evidence>
<dbReference type="GO" id="GO:0032131">
    <property type="term" value="F:alkylated DNA binding"/>
    <property type="evidence" value="ECO:0007669"/>
    <property type="project" value="TreeGrafter"/>
</dbReference>
<dbReference type="GO" id="GO:0043916">
    <property type="term" value="F:DNA-7-methylguanine glycosylase activity"/>
    <property type="evidence" value="ECO:0007669"/>
    <property type="project" value="TreeGrafter"/>
</dbReference>
<dbReference type="Gene3D" id="1.10.340.30">
    <property type="entry name" value="Hypothetical protein, domain 2"/>
    <property type="match status" value="1"/>
</dbReference>
<reference evidence="6 7" key="1">
    <citation type="submission" date="2019-06" db="EMBL/GenBank/DDBJ databases">
        <title>Whole genome shotgun sequence of Streptomyces cacaoi subsp. cacaoi NBRC 12748.</title>
        <authorList>
            <person name="Hosoyama A."/>
            <person name="Uohara A."/>
            <person name="Ohji S."/>
            <person name="Ichikawa N."/>
        </authorList>
    </citation>
    <scope>NUCLEOTIDE SEQUENCE [LARGE SCALE GENOMIC DNA]</scope>
    <source>
        <strain evidence="6 7">NBRC 12748</strain>
    </source>
</reference>
<keyword evidence="3" id="KW-0227">DNA damage</keyword>
<evidence type="ECO:0000259" key="5">
    <source>
        <dbReference type="SMART" id="SM00478"/>
    </source>
</evidence>
<dbReference type="GO" id="GO:0006285">
    <property type="term" value="P:base-excision repair, AP site formation"/>
    <property type="evidence" value="ECO:0007669"/>
    <property type="project" value="TreeGrafter"/>
</dbReference>
<dbReference type="GO" id="GO:0008725">
    <property type="term" value="F:DNA-3-methyladenine glycosylase activity"/>
    <property type="evidence" value="ECO:0007669"/>
    <property type="project" value="TreeGrafter"/>
</dbReference>
<dbReference type="Proteomes" id="UP000319210">
    <property type="component" value="Unassembled WGS sequence"/>
</dbReference>
<dbReference type="GO" id="GO:0005737">
    <property type="term" value="C:cytoplasm"/>
    <property type="evidence" value="ECO:0007669"/>
    <property type="project" value="TreeGrafter"/>
</dbReference>
<dbReference type="SUPFAM" id="SSF48150">
    <property type="entry name" value="DNA-glycosylase"/>
    <property type="match status" value="1"/>
</dbReference>
<protein>
    <recommendedName>
        <fullName evidence="2">DNA-3-methyladenine glycosylase II</fullName>
        <ecNumber evidence="2">3.2.2.21</ecNumber>
    </recommendedName>
</protein>
<dbReference type="SMART" id="SM00478">
    <property type="entry name" value="ENDO3c"/>
    <property type="match status" value="1"/>
</dbReference>
<dbReference type="EC" id="3.2.2.21" evidence="2"/>
<proteinExistence type="predicted"/>
<feature type="domain" description="HhH-GPD" evidence="5">
    <location>
        <begin position="125"/>
        <end position="285"/>
    </location>
</feature>
<evidence type="ECO:0000256" key="4">
    <source>
        <dbReference type="ARBA" id="ARBA00023204"/>
    </source>
</evidence>
<dbReference type="GO" id="GO:0032993">
    <property type="term" value="C:protein-DNA complex"/>
    <property type="evidence" value="ECO:0007669"/>
    <property type="project" value="TreeGrafter"/>
</dbReference>
<keyword evidence="7" id="KW-1185">Reference proteome</keyword>
<dbReference type="PANTHER" id="PTHR43003:SF6">
    <property type="entry name" value="DNA GLYCOSYLASE"/>
    <property type="match status" value="1"/>
</dbReference>
<gene>
    <name evidence="6" type="ORF">SCA03_44110</name>
</gene>
<evidence type="ECO:0000256" key="1">
    <source>
        <dbReference type="ARBA" id="ARBA00000086"/>
    </source>
</evidence>
<dbReference type="InterPro" id="IPR011257">
    <property type="entry name" value="DNA_glycosylase"/>
</dbReference>